<dbReference type="GO" id="GO:0005886">
    <property type="term" value="C:plasma membrane"/>
    <property type="evidence" value="ECO:0007669"/>
    <property type="project" value="InterPro"/>
</dbReference>
<evidence type="ECO:0000256" key="3">
    <source>
        <dbReference type="ARBA" id="ARBA00022989"/>
    </source>
</evidence>
<evidence type="ECO:0000256" key="4">
    <source>
        <dbReference type="ARBA" id="ARBA00023136"/>
    </source>
</evidence>
<evidence type="ECO:0000256" key="2">
    <source>
        <dbReference type="ARBA" id="ARBA00022692"/>
    </source>
</evidence>
<feature type="domain" description="Translocation and assembly module TamB C-terminal" evidence="7">
    <location>
        <begin position="1675"/>
        <end position="2020"/>
    </location>
</feature>
<evidence type="ECO:0000256" key="6">
    <source>
        <dbReference type="SAM" id="Phobius"/>
    </source>
</evidence>
<evidence type="ECO:0000259" key="7">
    <source>
        <dbReference type="Pfam" id="PF04357"/>
    </source>
</evidence>
<dbReference type="EMBL" id="LMTZ01000128">
    <property type="protein sequence ID" value="KST64132.1"/>
    <property type="molecule type" value="Genomic_DNA"/>
</dbReference>
<evidence type="ECO:0000313" key="10">
    <source>
        <dbReference type="Proteomes" id="UP000053372"/>
    </source>
</evidence>
<evidence type="ECO:0000256" key="5">
    <source>
        <dbReference type="SAM" id="MobiDB-lite"/>
    </source>
</evidence>
<gene>
    <name evidence="8" type="ORF">BC008_08855</name>
    <name evidence="9" type="ORF">BC008_15930</name>
</gene>
<feature type="region of interest" description="Disordered" evidence="5">
    <location>
        <begin position="1749"/>
        <end position="1774"/>
    </location>
</feature>
<dbReference type="PANTHER" id="PTHR34457">
    <property type="entry name" value="EMBRYO DEFECTIVE 2410"/>
    <property type="match status" value="1"/>
</dbReference>
<evidence type="ECO:0000313" key="8">
    <source>
        <dbReference type="EMBL" id="KST62271.1"/>
    </source>
</evidence>
<dbReference type="InterPro" id="IPR007452">
    <property type="entry name" value="TamB_C"/>
</dbReference>
<keyword evidence="2 6" id="KW-0812">Transmembrane</keyword>
<evidence type="ECO:0000256" key="1">
    <source>
        <dbReference type="ARBA" id="ARBA00004167"/>
    </source>
</evidence>
<feature type="transmembrane region" description="Helical" evidence="6">
    <location>
        <begin position="28"/>
        <end position="51"/>
    </location>
</feature>
<dbReference type="Proteomes" id="UP000053372">
    <property type="component" value="Unassembled WGS sequence"/>
</dbReference>
<proteinExistence type="predicted"/>
<evidence type="ECO:0000313" key="9">
    <source>
        <dbReference type="EMBL" id="KST64132.1"/>
    </source>
</evidence>
<feature type="compositionally biased region" description="Basic residues" evidence="5">
    <location>
        <begin position="1765"/>
        <end position="1774"/>
    </location>
</feature>
<dbReference type="Pfam" id="PF04357">
    <property type="entry name" value="TamB"/>
    <property type="match status" value="1"/>
</dbReference>
<reference evidence="8 10" key="1">
    <citation type="journal article" date="2015" name="Genome Announc.">
        <title>Draft Genome of the Euendolithic (true boring) Cyanobacterium Mastigocoleus testarum strain BC008.</title>
        <authorList>
            <person name="Guida B.S."/>
            <person name="Garcia-Pichel F."/>
        </authorList>
    </citation>
    <scope>NUCLEOTIDE SEQUENCE [LARGE SCALE GENOMIC DNA]</scope>
    <source>
        <strain evidence="8 10">BC008</strain>
    </source>
</reference>
<sequence>MTSPNTPDEADSQEPQNQNDTGSWFRKIAFATSIALVGMGTVGYFVTDFWIRRNLPSLVETQLSNYINREVDVGEVQSWSLTGIRFGSSSLPATEDDPNNVSIEAVNVNFNPIPVIFSRILPVDITFIKPDVYAQEVKSGEWVRLELDTDDDSELPVKLNTTIRVRDGKVALLPRGYQTPLQSKIDGFVNYNQVETERLRYDLDAEIFQGKVELEGETQLETGKTKASAKIAKLTLAKLNPFISQVPVNISSGELNADLDIKLSTFSELPLVVGTAKLQDLKVRSKQLLAPIDANALLRFKGDKITFEETKGSYGNLTALVSGDVDVKEGFDVKVNVNPFEVAKVLRTVPAKLPIGIDGKLRADMLVKGKFENPVLTGNIVSTRNVIVDKVRFSKINTSFVGNLSQFLLREFRATTLSGGEIVAKGNVKFPRRLTELENFEFKNFAKSQLAFNLNALLTNPRAIIARYGVTDDSYRLNRITALGTVRGTVANPQAVLSWKVPNANTAVAGQVSGTGDILYAANKVSLRNTVLQTKDGKVNVDGEANLANRLWQGNVSANSLSLTPLLSEFQQDENLDVPVFLERGNVKLAGRLDNLNPRNIQGTADLDLNVNNGDVAVDAVLNRGLLQAKAIANRISLNRFLPLSELPTGEDVPVFLERGNVNIAGRLDNFDPANIQGTADLNLNVDNGKVAVDGKLDRGVLQGNAIANRVSLNKFLPQLGSPVTVANTRVNVSGSVKQLLSFATSQNQNINNNLSDTLSDKLSSFRASASGQLIVPETRRNGTVNFNGSGNLGTETWQASINANSVALNPFISQFKPPELNLNLNRPINLRQGKVQLAGNLDILDDLGSGNLNLARVRGNTDLDLDVNNGKVAIDGKLEQGLLEAIATAKGVSVSPFLPDLPVPLTIADSQVNLSGSVNRLLSQDFNNIRANAVARLGVQGGTVNTITNLNNGIFSSNTTATNINTPAICQNFDLSCPEVGKLSGKFNLAGNINPFIEGNSPATIQAKTISLQVGEQSLTADGQITLNPNPATSKNGTWGIGTNLNINARSNLSELPSTLIAQISQQTDIPIAGNAAFQGRFQGDNLLGDPLAPGNLQLTGNLQLRDFAVDKIAFEPLLTGPVNLQPGKTLAINLQGQNDQISAQLEPCNREECISPYLPVSFNLQQGGNSKNAILVSGQRNGDRLNIDLKNFSLALLNVVPAVQENLPAQVGGIVTGKLDLNLFDVTNIAGNLQVTKPSIGYLKAEEVAANFSYDGGVANVPSAYLESGQSRYNLQGNLNLNSGDVNAKIFTKSAKLEDIFATINTYRLEDLQSIFFGSSNFTNAAAIETDPVGKPNAPLARQLRLLRRVDRRVRRYAARKREEESAIQLDLRGEYNAQIDIAGKFYNPQVDFQLDGNNWEWYPQPKVVTVKRRKGPVIQEGKPLDINQVTARGSYKDGSIKVDPLRVALEEGTIALNGELTGEKTSGFVQVQNFSLDNLEKFAFIDVPVDIGGKVNLQATVDGTINQPQIQEGKISLIDGSFNQDPLGIFSGTFSYIDSVAKFNTTPDSFTQINAKIPYPPQPNTDNSITLDAKIGTQGLAFLSTFTQEQLEWVKGNGEIALNLEGPLNWSAQTPPQLIKDLTGTSTIQIENATVKTKQLGEEINLNIAGDIALQNQNIQVNQLEGNFADSPFSLTGSLPLVRAGITNPDNPSSLILALGPGKLNLEGLYKGNVNASVEVSQTVTRPIIGGNIDLSEGRVIVPKLNNEAEENEEQASNQQKKSAKRRKRRAKDNYSFQPIFDDLQINIGEGFRFKRSVPRTNFLIAGNLTLNGPLDNLQPEGIINLRRGSIYFLDNSFFLSRDREHFIVFSPEQGLLNPNLDIELQTTVLDAPSFDRPQPVDSEIRDDAVAPTNPNQIDVRIGIEGEASQLIGSLDDNSENCQINVPRVFLRKTIQNSPQRLQRIANCINESSQVAIRNQSLINNPIVELSSTPSRNQTEILSLLGNRTIAIIKDVEQKLTDGQEEELIQSAFIDYVITPIIDEYYQEFLWNVQRPVNSVGKKIGLTRLQVFPSVTGLKDINENSSVRFIYDYDFGEFRIEYQRRF</sequence>
<organism evidence="8 10">
    <name type="scientific">Mastigocoleus testarum BC008</name>
    <dbReference type="NCBI Taxonomy" id="371196"/>
    <lineage>
        <taxon>Bacteria</taxon>
        <taxon>Bacillati</taxon>
        <taxon>Cyanobacteriota</taxon>
        <taxon>Cyanophyceae</taxon>
        <taxon>Nostocales</taxon>
        <taxon>Hapalosiphonaceae</taxon>
        <taxon>Mastigocoleus</taxon>
    </lineage>
</organism>
<dbReference type="GO" id="GO:0009306">
    <property type="term" value="P:protein secretion"/>
    <property type="evidence" value="ECO:0007669"/>
    <property type="project" value="InterPro"/>
</dbReference>
<dbReference type="EMBL" id="LMTZ01000160">
    <property type="protein sequence ID" value="KST62271.1"/>
    <property type="molecule type" value="Genomic_DNA"/>
</dbReference>
<dbReference type="OrthoDB" id="536281at2"/>
<name>A0A0V7ZCQ2_9CYAN</name>
<protein>
    <recommendedName>
        <fullName evidence="7">Translocation and assembly module TamB C-terminal domain-containing protein</fullName>
    </recommendedName>
</protein>
<feature type="region of interest" description="Disordered" evidence="5">
    <location>
        <begin position="1"/>
        <end position="20"/>
    </location>
</feature>
<dbReference type="PANTHER" id="PTHR34457:SF3">
    <property type="entry name" value="PROTEIN TIC236, CHLOROPLASTIC"/>
    <property type="match status" value="1"/>
</dbReference>
<keyword evidence="10" id="KW-1185">Reference proteome</keyword>
<keyword evidence="3 6" id="KW-1133">Transmembrane helix</keyword>
<comment type="subcellular location">
    <subcellularLocation>
        <location evidence="1">Membrane</location>
        <topology evidence="1">Single-pass membrane protein</topology>
    </subcellularLocation>
</comment>
<dbReference type="RefSeq" id="WP_027842538.1">
    <property type="nucleotide sequence ID" value="NZ_LMTZ01000128.1"/>
</dbReference>
<dbReference type="InterPro" id="IPR053022">
    <property type="entry name" value="Chloroplast_translocon_comp"/>
</dbReference>
<comment type="caution">
    <text evidence="8">The sequence shown here is derived from an EMBL/GenBank/DDBJ whole genome shotgun (WGS) entry which is preliminary data.</text>
</comment>
<keyword evidence="4 6" id="KW-0472">Membrane</keyword>
<accession>A0A0V7ZCQ2</accession>